<dbReference type="SMART" id="SM00100">
    <property type="entry name" value="cNMP"/>
    <property type="match status" value="1"/>
</dbReference>
<dbReference type="GO" id="GO:0005829">
    <property type="term" value="C:cytosol"/>
    <property type="evidence" value="ECO:0007669"/>
    <property type="project" value="TreeGrafter"/>
</dbReference>
<dbReference type="Pfam" id="PF13545">
    <property type="entry name" value="HTH_Crp_2"/>
    <property type="match status" value="1"/>
</dbReference>
<dbReference type="Proteomes" id="UP000198711">
    <property type="component" value="Unassembled WGS sequence"/>
</dbReference>
<dbReference type="InterPro" id="IPR000595">
    <property type="entry name" value="cNMP-bd_dom"/>
</dbReference>
<dbReference type="PANTHER" id="PTHR24567:SF28">
    <property type="entry name" value="LISTERIOLYSIN REGULATORY PROTEIN"/>
    <property type="match status" value="1"/>
</dbReference>
<dbReference type="InterPro" id="IPR018490">
    <property type="entry name" value="cNMP-bd_dom_sf"/>
</dbReference>
<name>A0A8X8IFC7_9BACT</name>
<evidence type="ECO:0000259" key="5">
    <source>
        <dbReference type="PROSITE" id="PS51063"/>
    </source>
</evidence>
<keyword evidence="3" id="KW-0804">Transcription</keyword>
<accession>A0A8X8IFC7</accession>
<dbReference type="InterPro" id="IPR014710">
    <property type="entry name" value="RmlC-like_jellyroll"/>
</dbReference>
<organism evidence="6 7">
    <name type="scientific">Hydrobacter penzbergensis</name>
    <dbReference type="NCBI Taxonomy" id="1235997"/>
    <lineage>
        <taxon>Bacteria</taxon>
        <taxon>Pseudomonadati</taxon>
        <taxon>Bacteroidota</taxon>
        <taxon>Chitinophagia</taxon>
        <taxon>Chitinophagales</taxon>
        <taxon>Chitinophagaceae</taxon>
        <taxon>Hydrobacter</taxon>
    </lineage>
</organism>
<gene>
    <name evidence="6" type="ORF">SAMN05444410_10515</name>
</gene>
<dbReference type="SUPFAM" id="SSF51206">
    <property type="entry name" value="cAMP-binding domain-like"/>
    <property type="match status" value="1"/>
</dbReference>
<protein>
    <submittedName>
        <fullName evidence="6">CRP/FNR family transcriptional regulator, anaerobic regulatory protein</fullName>
    </submittedName>
</protein>
<dbReference type="SUPFAM" id="SSF46785">
    <property type="entry name" value="Winged helix' DNA-binding domain"/>
    <property type="match status" value="1"/>
</dbReference>
<dbReference type="Gene3D" id="1.10.10.10">
    <property type="entry name" value="Winged helix-like DNA-binding domain superfamily/Winged helix DNA-binding domain"/>
    <property type="match status" value="1"/>
</dbReference>
<dbReference type="Pfam" id="PF00027">
    <property type="entry name" value="cNMP_binding"/>
    <property type="match status" value="1"/>
</dbReference>
<reference evidence="6 7" key="1">
    <citation type="submission" date="2016-10" db="EMBL/GenBank/DDBJ databases">
        <authorList>
            <person name="Varghese N."/>
            <person name="Submissions S."/>
        </authorList>
    </citation>
    <scope>NUCLEOTIDE SEQUENCE [LARGE SCALE GENOMIC DNA]</scope>
    <source>
        <strain evidence="6 7">DSM 25353</strain>
    </source>
</reference>
<keyword evidence="2" id="KW-0238">DNA-binding</keyword>
<evidence type="ECO:0000256" key="2">
    <source>
        <dbReference type="ARBA" id="ARBA00023125"/>
    </source>
</evidence>
<keyword evidence="1" id="KW-0805">Transcription regulation</keyword>
<dbReference type="InterPro" id="IPR036388">
    <property type="entry name" value="WH-like_DNA-bd_sf"/>
</dbReference>
<dbReference type="PROSITE" id="PS50042">
    <property type="entry name" value="CNMP_BINDING_3"/>
    <property type="match status" value="1"/>
</dbReference>
<dbReference type="SMART" id="SM00419">
    <property type="entry name" value="HTH_CRP"/>
    <property type="match status" value="1"/>
</dbReference>
<dbReference type="GO" id="GO:0003677">
    <property type="term" value="F:DNA binding"/>
    <property type="evidence" value="ECO:0007669"/>
    <property type="project" value="UniProtKB-KW"/>
</dbReference>
<evidence type="ECO:0000256" key="1">
    <source>
        <dbReference type="ARBA" id="ARBA00023015"/>
    </source>
</evidence>
<dbReference type="EMBL" id="FNNO01000005">
    <property type="protein sequence ID" value="SDW68971.1"/>
    <property type="molecule type" value="Genomic_DNA"/>
</dbReference>
<dbReference type="CDD" id="cd00038">
    <property type="entry name" value="CAP_ED"/>
    <property type="match status" value="1"/>
</dbReference>
<keyword evidence="7" id="KW-1185">Reference proteome</keyword>
<dbReference type="InterPro" id="IPR050397">
    <property type="entry name" value="Env_Response_Regulators"/>
</dbReference>
<evidence type="ECO:0000313" key="6">
    <source>
        <dbReference type="EMBL" id="SDW68971.1"/>
    </source>
</evidence>
<dbReference type="PROSITE" id="PS51063">
    <property type="entry name" value="HTH_CRP_2"/>
    <property type="match status" value="1"/>
</dbReference>
<dbReference type="RefSeq" id="WP_092723294.1">
    <property type="nucleotide sequence ID" value="NZ_FNNO01000005.1"/>
</dbReference>
<dbReference type="GO" id="GO:0003700">
    <property type="term" value="F:DNA-binding transcription factor activity"/>
    <property type="evidence" value="ECO:0007669"/>
    <property type="project" value="TreeGrafter"/>
</dbReference>
<feature type="domain" description="Cyclic nucleotide-binding" evidence="4">
    <location>
        <begin position="34"/>
        <end position="133"/>
    </location>
</feature>
<dbReference type="InterPro" id="IPR036390">
    <property type="entry name" value="WH_DNA-bd_sf"/>
</dbReference>
<dbReference type="Gene3D" id="2.60.120.10">
    <property type="entry name" value="Jelly Rolls"/>
    <property type="match status" value="1"/>
</dbReference>
<evidence type="ECO:0000313" key="7">
    <source>
        <dbReference type="Proteomes" id="UP000198711"/>
    </source>
</evidence>
<comment type="caution">
    <text evidence="6">The sequence shown here is derived from an EMBL/GenBank/DDBJ whole genome shotgun (WGS) entry which is preliminary data.</text>
</comment>
<dbReference type="PANTHER" id="PTHR24567">
    <property type="entry name" value="CRP FAMILY TRANSCRIPTIONAL REGULATORY PROTEIN"/>
    <property type="match status" value="1"/>
</dbReference>
<sequence length="231" mass="26001">MQVSSCNISDCFLCSSCLPEWKALVEVKKTTLRFKKGAQIFGEGGKVTGIYFLYSGSVKVHKEWGEQKELIIRFAKKGDILGHRGMGSDPIYPISATALEDVKLCFIDNAFWEATMKSNHALTHKLVQFYAVELQQAEKRMRNLALMEVNARIADALLEMKEIWGVNSEGYISVPVARRDIAAYAGTIYETVFKFLSELTQKKIIATSGKSIRIIDEEKLKQHIKTKKSIG</sequence>
<proteinExistence type="predicted"/>
<evidence type="ECO:0000256" key="3">
    <source>
        <dbReference type="ARBA" id="ARBA00023163"/>
    </source>
</evidence>
<evidence type="ECO:0000259" key="4">
    <source>
        <dbReference type="PROSITE" id="PS50042"/>
    </source>
</evidence>
<dbReference type="InterPro" id="IPR012318">
    <property type="entry name" value="HTH_CRP"/>
</dbReference>
<feature type="domain" description="HTH crp-type" evidence="5">
    <location>
        <begin position="147"/>
        <end position="218"/>
    </location>
</feature>
<dbReference type="AlphaFoldDB" id="A0A8X8IFC7"/>